<dbReference type="Proteomes" id="UP000590740">
    <property type="component" value="Unassembled WGS sequence"/>
</dbReference>
<protein>
    <submittedName>
        <fullName evidence="1">Uncharacterized protein</fullName>
    </submittedName>
</protein>
<proteinExistence type="predicted"/>
<reference evidence="1 2" key="1">
    <citation type="submission" date="2020-08" db="EMBL/GenBank/DDBJ databases">
        <title>Genomic Encyclopedia of Type Strains, Phase IV (KMG-IV): sequencing the most valuable type-strain genomes for metagenomic binning, comparative biology and taxonomic classification.</title>
        <authorList>
            <person name="Goeker M."/>
        </authorList>
    </citation>
    <scope>NUCLEOTIDE SEQUENCE [LARGE SCALE GENOMIC DNA]</scope>
    <source>
        <strain evidence="1 2">DSM 12252</strain>
    </source>
</reference>
<dbReference type="EMBL" id="JACHIG010000001">
    <property type="protein sequence ID" value="MBB5030746.1"/>
    <property type="molecule type" value="Genomic_DNA"/>
</dbReference>
<sequence>MVSNIAKVRLGDGSLGQKLNLMLVPLSQNSMG</sequence>
<dbReference type="AlphaFoldDB" id="A0A7W7Y710"/>
<comment type="caution">
    <text evidence="1">The sequence shown here is derived from an EMBL/GenBank/DDBJ whole genome shotgun (WGS) entry which is preliminary data.</text>
</comment>
<gene>
    <name evidence="1" type="ORF">HNQ65_000300</name>
</gene>
<name>A0A7W7Y710_9BACT</name>
<accession>A0A7W7Y710</accession>
<evidence type="ECO:0000313" key="1">
    <source>
        <dbReference type="EMBL" id="MBB5030746.1"/>
    </source>
</evidence>
<keyword evidence="2" id="KW-1185">Reference proteome</keyword>
<organism evidence="1 2">
    <name type="scientific">Prosthecobacter vanneervenii</name>
    <dbReference type="NCBI Taxonomy" id="48466"/>
    <lineage>
        <taxon>Bacteria</taxon>
        <taxon>Pseudomonadati</taxon>
        <taxon>Verrucomicrobiota</taxon>
        <taxon>Verrucomicrobiia</taxon>
        <taxon>Verrucomicrobiales</taxon>
        <taxon>Verrucomicrobiaceae</taxon>
        <taxon>Prosthecobacter</taxon>
    </lineage>
</organism>
<evidence type="ECO:0000313" key="2">
    <source>
        <dbReference type="Proteomes" id="UP000590740"/>
    </source>
</evidence>